<organism evidence="4 5">
    <name type="scientific">Leptotrombidium deliense</name>
    <dbReference type="NCBI Taxonomy" id="299467"/>
    <lineage>
        <taxon>Eukaryota</taxon>
        <taxon>Metazoa</taxon>
        <taxon>Ecdysozoa</taxon>
        <taxon>Arthropoda</taxon>
        <taxon>Chelicerata</taxon>
        <taxon>Arachnida</taxon>
        <taxon>Acari</taxon>
        <taxon>Acariformes</taxon>
        <taxon>Trombidiformes</taxon>
        <taxon>Prostigmata</taxon>
        <taxon>Anystina</taxon>
        <taxon>Parasitengona</taxon>
        <taxon>Trombiculoidea</taxon>
        <taxon>Trombiculidae</taxon>
        <taxon>Leptotrombidium</taxon>
    </lineage>
</organism>
<dbReference type="CDD" id="cd00096">
    <property type="entry name" value="Ig"/>
    <property type="match status" value="2"/>
</dbReference>
<dbReference type="PIRSF" id="PIRSF000615">
    <property type="entry name" value="TyrPK_CSF1-R"/>
    <property type="match status" value="1"/>
</dbReference>
<proteinExistence type="predicted"/>
<evidence type="ECO:0000259" key="3">
    <source>
        <dbReference type="PROSITE" id="PS50835"/>
    </source>
</evidence>
<dbReference type="InterPro" id="IPR007110">
    <property type="entry name" value="Ig-like_dom"/>
</dbReference>
<dbReference type="PROSITE" id="PS50835">
    <property type="entry name" value="IG_LIKE"/>
    <property type="match status" value="3"/>
</dbReference>
<keyword evidence="5" id="KW-1185">Reference proteome</keyword>
<evidence type="ECO:0000256" key="1">
    <source>
        <dbReference type="ARBA" id="ARBA00011360"/>
    </source>
</evidence>
<dbReference type="PANTHER" id="PTHR15360">
    <property type="entry name" value="PLATELET-DERIVED GROWTH FACTOR RECEPTOR LIKE"/>
    <property type="match status" value="1"/>
</dbReference>
<dbReference type="SMART" id="SM00409">
    <property type="entry name" value="IG"/>
    <property type="match status" value="3"/>
</dbReference>
<dbReference type="AlphaFoldDB" id="A0A443S5K8"/>
<comment type="caution">
    <text evidence="4">The sequence shown here is derived from an EMBL/GenBank/DDBJ whole genome shotgun (WGS) entry which is preliminary data.</text>
</comment>
<accession>A0A443S5K8</accession>
<dbReference type="InterPro" id="IPR042495">
    <property type="entry name" value="PDGFRL"/>
</dbReference>
<feature type="domain" description="Ig-like" evidence="3">
    <location>
        <begin position="298"/>
        <end position="401"/>
    </location>
</feature>
<dbReference type="Gene3D" id="2.60.40.10">
    <property type="entry name" value="Immunoglobulins"/>
    <property type="match status" value="4"/>
</dbReference>
<gene>
    <name evidence="4" type="ORF">B4U80_13484</name>
</gene>
<feature type="domain" description="Ig-like" evidence="3">
    <location>
        <begin position="418"/>
        <end position="509"/>
    </location>
</feature>
<evidence type="ECO:0000313" key="4">
    <source>
        <dbReference type="EMBL" id="RWS22817.1"/>
    </source>
</evidence>
<dbReference type="InterPro" id="IPR036179">
    <property type="entry name" value="Ig-like_dom_sf"/>
</dbReference>
<dbReference type="SMART" id="SM00408">
    <property type="entry name" value="IGc2"/>
    <property type="match status" value="3"/>
</dbReference>
<feature type="non-terminal residue" evidence="4">
    <location>
        <position position="1"/>
    </location>
</feature>
<reference evidence="4 5" key="1">
    <citation type="journal article" date="2018" name="Gigascience">
        <title>Genomes of trombidid mites reveal novel predicted allergens and laterally-transferred genes associated with secondary metabolism.</title>
        <authorList>
            <person name="Dong X."/>
            <person name="Chaisiri K."/>
            <person name="Xia D."/>
            <person name="Armstrong S.D."/>
            <person name="Fang Y."/>
            <person name="Donnelly M.J."/>
            <person name="Kadowaki T."/>
            <person name="McGarry J.W."/>
            <person name="Darby A.C."/>
            <person name="Makepeace B.L."/>
        </authorList>
    </citation>
    <scope>NUCLEOTIDE SEQUENCE [LARGE SCALE GENOMIC DNA]</scope>
    <source>
        <strain evidence="4">UoL-UT</strain>
    </source>
</reference>
<evidence type="ECO:0000256" key="2">
    <source>
        <dbReference type="ARBA" id="ARBA00019671"/>
    </source>
</evidence>
<comment type="subunit">
    <text evidence="1">Forms a complex composed of PDGFRL, TNK2 and GRB2.</text>
</comment>
<evidence type="ECO:0000313" key="5">
    <source>
        <dbReference type="Proteomes" id="UP000288716"/>
    </source>
</evidence>
<sequence>DDSRNIHNLATIDRKCERRHKIGTVCESDFILPNVTYEQTGHYSCFYNDTGFEYDEDTWDVLYIFVNDDKNLLVPFEGRSYIVSHMTEMYPATIPCLPTNSKARVTLEYTMTEDRKPCSDICTELKVGEKYGVEYDPTIGFDIKSPKNDGRSDILRCIATLDEKVQSFDVNIFWQRKPKFALHPVINEDDAQNIYPNSTFSLVCGVIIEVGDVIRLDWNYPASAFGRVSESKLISSAIDDIILFSSKRLSVREAQPTDAGVYKCCVSNWVQLKYCSNKTVTVKDKRLPSHVNVNSDIPNLTAVLHDIGEGYSLNACPKEAVEREYFTLTCNVSQFVYSNITWFVRKNNFTQMVSLHNSENMVIKYSVSELSHISELHFTSLALSDSGSYYCNASSLNKILSQDHSEEYVLKVLTEQEPRILRTNLNGQLIEAEPSTMIHFYCLVDGRPKPKIVWYKNNKPLNTTIVSGIDLEDSGQKLVIRRLVANDSGRYECLVSNRLKILIKYAIINLNREKNTCFWSWWW</sequence>
<name>A0A443S5K8_9ACAR</name>
<dbReference type="PANTHER" id="PTHR15360:SF4">
    <property type="entry name" value="PROTEIN KINASE DOMAIN-CONTAINING PROTEIN"/>
    <property type="match status" value="1"/>
</dbReference>
<dbReference type="EMBL" id="NCKV01007826">
    <property type="protein sequence ID" value="RWS22817.1"/>
    <property type="molecule type" value="Genomic_DNA"/>
</dbReference>
<dbReference type="VEuPathDB" id="VectorBase:LDEU009223"/>
<feature type="domain" description="Ig-like" evidence="3">
    <location>
        <begin position="178"/>
        <end position="281"/>
    </location>
</feature>
<dbReference type="InterPro" id="IPR003598">
    <property type="entry name" value="Ig_sub2"/>
</dbReference>
<dbReference type="Pfam" id="PF13927">
    <property type="entry name" value="Ig_3"/>
    <property type="match status" value="1"/>
</dbReference>
<dbReference type="SUPFAM" id="SSF48726">
    <property type="entry name" value="Immunoglobulin"/>
    <property type="match status" value="3"/>
</dbReference>
<dbReference type="STRING" id="299467.A0A443S5K8"/>
<protein>
    <recommendedName>
        <fullName evidence="2">Platelet-derived growth factor receptor-like protein</fullName>
    </recommendedName>
</protein>
<dbReference type="Proteomes" id="UP000288716">
    <property type="component" value="Unassembled WGS sequence"/>
</dbReference>
<dbReference type="OrthoDB" id="535945at2759"/>
<dbReference type="InterPro" id="IPR003599">
    <property type="entry name" value="Ig_sub"/>
</dbReference>
<dbReference type="InterPro" id="IPR013783">
    <property type="entry name" value="Ig-like_fold"/>
</dbReference>